<dbReference type="PROSITE" id="PS00216">
    <property type="entry name" value="SUGAR_TRANSPORT_1"/>
    <property type="match status" value="1"/>
</dbReference>
<dbReference type="InterPro" id="IPR011701">
    <property type="entry name" value="MFS"/>
</dbReference>
<reference evidence="11" key="1">
    <citation type="submission" date="2019-01" db="EMBL/GenBank/DDBJ databases">
        <title>Cytophagaceae bacterium strain CAR-16.</title>
        <authorList>
            <person name="Chen W.-M."/>
        </authorList>
    </citation>
    <scope>NUCLEOTIDE SEQUENCE [LARGE SCALE GENOMIC DNA]</scope>
    <source>
        <strain evidence="11">CHR27</strain>
    </source>
</reference>
<organism evidence="10 11">
    <name type="scientific">Sphingobium fluviale</name>
    <dbReference type="NCBI Taxonomy" id="2506423"/>
    <lineage>
        <taxon>Bacteria</taxon>
        <taxon>Pseudomonadati</taxon>
        <taxon>Pseudomonadota</taxon>
        <taxon>Alphaproteobacteria</taxon>
        <taxon>Sphingomonadales</taxon>
        <taxon>Sphingomonadaceae</taxon>
        <taxon>Sphingobium</taxon>
    </lineage>
</organism>
<keyword evidence="11" id="KW-1185">Reference proteome</keyword>
<feature type="transmembrane region" description="Helical" evidence="8">
    <location>
        <begin position="325"/>
        <end position="346"/>
    </location>
</feature>
<feature type="transmembrane region" description="Helical" evidence="8">
    <location>
        <begin position="419"/>
        <end position="439"/>
    </location>
</feature>
<accession>A0A4Q1KJH5</accession>
<evidence type="ECO:0000256" key="7">
    <source>
        <dbReference type="ARBA" id="ARBA00023136"/>
    </source>
</evidence>
<dbReference type="Gene3D" id="1.20.1720.10">
    <property type="entry name" value="Multidrug resistance protein D"/>
    <property type="match status" value="1"/>
</dbReference>
<dbReference type="InterPro" id="IPR004638">
    <property type="entry name" value="EmrB-like"/>
</dbReference>
<dbReference type="GO" id="GO:0022857">
    <property type="term" value="F:transmembrane transporter activity"/>
    <property type="evidence" value="ECO:0007669"/>
    <property type="project" value="InterPro"/>
</dbReference>
<feature type="transmembrane region" description="Helical" evidence="8">
    <location>
        <begin position="187"/>
        <end position="209"/>
    </location>
</feature>
<feature type="transmembrane region" description="Helical" evidence="8">
    <location>
        <begin position="496"/>
        <end position="513"/>
    </location>
</feature>
<comment type="caution">
    <text evidence="10">The sequence shown here is derived from an EMBL/GenBank/DDBJ whole genome shotgun (WGS) entry which is preliminary data.</text>
</comment>
<dbReference type="OrthoDB" id="9812221at2"/>
<feature type="domain" description="Major facilitator superfamily (MFS) profile" evidence="9">
    <location>
        <begin position="35"/>
        <end position="518"/>
    </location>
</feature>
<dbReference type="PRINTS" id="PR01036">
    <property type="entry name" value="TCRTETB"/>
</dbReference>
<evidence type="ECO:0000256" key="1">
    <source>
        <dbReference type="ARBA" id="ARBA00004651"/>
    </source>
</evidence>
<dbReference type="InterPro" id="IPR020846">
    <property type="entry name" value="MFS_dom"/>
</dbReference>
<dbReference type="PROSITE" id="PS50850">
    <property type="entry name" value="MFS"/>
    <property type="match status" value="1"/>
</dbReference>
<feature type="transmembrane region" description="Helical" evidence="8">
    <location>
        <begin position="288"/>
        <end position="313"/>
    </location>
</feature>
<evidence type="ECO:0000256" key="6">
    <source>
        <dbReference type="ARBA" id="ARBA00022989"/>
    </source>
</evidence>
<evidence type="ECO:0000256" key="5">
    <source>
        <dbReference type="ARBA" id="ARBA00022692"/>
    </source>
</evidence>
<dbReference type="NCBIfam" id="TIGR00711">
    <property type="entry name" value="efflux_EmrB"/>
    <property type="match status" value="1"/>
</dbReference>
<dbReference type="PANTHER" id="PTHR42718">
    <property type="entry name" value="MAJOR FACILITATOR SUPERFAMILY MULTIDRUG TRANSPORTER MFSC"/>
    <property type="match status" value="1"/>
</dbReference>
<dbReference type="RefSeq" id="WP_129404182.1">
    <property type="nucleotide sequence ID" value="NZ_SBKP01000007.1"/>
</dbReference>
<name>A0A4Q1KJH5_9SPHN</name>
<proteinExistence type="inferred from homology"/>
<feature type="transmembrane region" description="Helical" evidence="8">
    <location>
        <begin position="160"/>
        <end position="181"/>
    </location>
</feature>
<evidence type="ECO:0000313" key="10">
    <source>
        <dbReference type="EMBL" id="RXR28764.1"/>
    </source>
</evidence>
<dbReference type="AlphaFoldDB" id="A0A4Q1KJH5"/>
<feature type="transmembrane region" description="Helical" evidence="8">
    <location>
        <begin position="386"/>
        <end position="407"/>
    </location>
</feature>
<dbReference type="InterPro" id="IPR036259">
    <property type="entry name" value="MFS_trans_sf"/>
</dbReference>
<gene>
    <name evidence="10" type="ORF">EQG66_08565</name>
</gene>
<feature type="transmembrane region" description="Helical" evidence="8">
    <location>
        <begin position="221"/>
        <end position="238"/>
    </location>
</feature>
<evidence type="ECO:0000313" key="11">
    <source>
        <dbReference type="Proteomes" id="UP000290958"/>
    </source>
</evidence>
<feature type="transmembrane region" description="Helical" evidence="8">
    <location>
        <begin position="37"/>
        <end position="59"/>
    </location>
</feature>
<protein>
    <submittedName>
        <fullName evidence="10">DHA2 family efflux MFS transporter permease subunit</fullName>
    </submittedName>
</protein>
<feature type="transmembrane region" description="Helical" evidence="8">
    <location>
        <begin position="126"/>
        <end position="148"/>
    </location>
</feature>
<evidence type="ECO:0000256" key="8">
    <source>
        <dbReference type="SAM" id="Phobius"/>
    </source>
</evidence>
<feature type="transmembrane region" description="Helical" evidence="8">
    <location>
        <begin position="250"/>
        <end position="268"/>
    </location>
</feature>
<comment type="similarity">
    <text evidence="2">Belongs to the major facilitator superfamily. EmrB family.</text>
</comment>
<sequence>MSTTDGAVAAGPASNGPPPAALPGTGIAMRHSGWLKAAAMLATLVQVLDMTIANVALPHMQAALGANQDSVSWVLTSYIVASAIAIPATGWLSDRLGRRMLYLISIAGFTLTSALCGLAANLDSLVLFRVLQGLSGAFLSPLGQTVMLDSSPPEKRGQAMAIYGMGVMIGPILGPVLGGFLTEHMNWRWVFFVNIPLGFFAFLGLFLFLPDVKRPPRPLDVLGLVLLSTGLASLQLILDRGQHVDWFNSAEIWLETGIAISALWMFVVHTLTGRNPLYPLAMLRDRNLLIGALLMAMVGLVLTAAMSLLPMMLQGLMNYPVLDAGIMMAVRGIGVFITMAVIGRLITIVNIKICILTGFAIICLTFWMTTGWSLEVGRTDMALNGLIQGLGIGMLFVPISLVTFSSLPPEFRTDAAGILNLARSVGSSAGISLVITMLARNSATSHEDIVAHLTPYSLYVDPSMFSLPGDAITTALTVLNAEVTRQALMVSFLDDFYLMMILTILVMPLVLLIRPSRNKPPSQEAILME</sequence>
<feature type="transmembrane region" description="Helical" evidence="8">
    <location>
        <begin position="100"/>
        <end position="120"/>
    </location>
</feature>
<dbReference type="PANTHER" id="PTHR42718:SF9">
    <property type="entry name" value="MAJOR FACILITATOR SUPERFAMILY MULTIDRUG TRANSPORTER MFSC"/>
    <property type="match status" value="1"/>
</dbReference>
<evidence type="ECO:0000256" key="2">
    <source>
        <dbReference type="ARBA" id="ARBA00008537"/>
    </source>
</evidence>
<dbReference type="GO" id="GO:0005886">
    <property type="term" value="C:plasma membrane"/>
    <property type="evidence" value="ECO:0007669"/>
    <property type="project" value="UniProtKB-SubCell"/>
</dbReference>
<feature type="transmembrane region" description="Helical" evidence="8">
    <location>
        <begin position="353"/>
        <end position="374"/>
    </location>
</feature>
<keyword evidence="3" id="KW-0813">Transport</keyword>
<evidence type="ECO:0000256" key="4">
    <source>
        <dbReference type="ARBA" id="ARBA00022475"/>
    </source>
</evidence>
<keyword evidence="7 8" id="KW-0472">Membrane</keyword>
<evidence type="ECO:0000259" key="9">
    <source>
        <dbReference type="PROSITE" id="PS50850"/>
    </source>
</evidence>
<keyword evidence="5 8" id="KW-0812">Transmembrane</keyword>
<dbReference type="Gene3D" id="1.20.1250.20">
    <property type="entry name" value="MFS general substrate transporter like domains"/>
    <property type="match status" value="1"/>
</dbReference>
<dbReference type="InterPro" id="IPR005829">
    <property type="entry name" value="Sugar_transporter_CS"/>
</dbReference>
<evidence type="ECO:0000256" key="3">
    <source>
        <dbReference type="ARBA" id="ARBA00022448"/>
    </source>
</evidence>
<comment type="subcellular location">
    <subcellularLocation>
        <location evidence="1">Cell membrane</location>
        <topology evidence="1">Multi-pass membrane protein</topology>
    </subcellularLocation>
</comment>
<feature type="transmembrane region" description="Helical" evidence="8">
    <location>
        <begin position="71"/>
        <end position="93"/>
    </location>
</feature>
<dbReference type="SUPFAM" id="SSF103473">
    <property type="entry name" value="MFS general substrate transporter"/>
    <property type="match status" value="1"/>
</dbReference>
<dbReference type="EMBL" id="SBKP01000007">
    <property type="protein sequence ID" value="RXR28764.1"/>
    <property type="molecule type" value="Genomic_DNA"/>
</dbReference>
<dbReference type="CDD" id="cd17503">
    <property type="entry name" value="MFS_LmrB_MDR_like"/>
    <property type="match status" value="1"/>
</dbReference>
<keyword evidence="4" id="KW-1003">Cell membrane</keyword>
<dbReference type="Proteomes" id="UP000290958">
    <property type="component" value="Unassembled WGS sequence"/>
</dbReference>
<dbReference type="Pfam" id="PF07690">
    <property type="entry name" value="MFS_1"/>
    <property type="match status" value="1"/>
</dbReference>
<keyword evidence="6 8" id="KW-1133">Transmembrane helix</keyword>